<feature type="domain" description="Tf2-1-like SH3-like" evidence="1">
    <location>
        <begin position="116"/>
        <end position="160"/>
    </location>
</feature>
<protein>
    <recommendedName>
        <fullName evidence="1">Tf2-1-like SH3-like domain-containing protein</fullName>
    </recommendedName>
</protein>
<organism evidence="2 3">
    <name type="scientific">Punica granatum</name>
    <name type="common">Pomegranate</name>
    <dbReference type="NCBI Taxonomy" id="22663"/>
    <lineage>
        <taxon>Eukaryota</taxon>
        <taxon>Viridiplantae</taxon>
        <taxon>Streptophyta</taxon>
        <taxon>Embryophyta</taxon>
        <taxon>Tracheophyta</taxon>
        <taxon>Spermatophyta</taxon>
        <taxon>Magnoliopsida</taxon>
        <taxon>eudicotyledons</taxon>
        <taxon>Gunneridae</taxon>
        <taxon>Pentapetalae</taxon>
        <taxon>rosids</taxon>
        <taxon>malvids</taxon>
        <taxon>Myrtales</taxon>
        <taxon>Lythraceae</taxon>
        <taxon>Punica</taxon>
    </lineage>
</organism>
<dbReference type="AlphaFoldDB" id="A0A2I0I7D9"/>
<comment type="caution">
    <text evidence="2">The sequence shown here is derived from an EMBL/GenBank/DDBJ whole genome shotgun (WGS) entry which is preliminary data.</text>
</comment>
<sequence length="300" mass="34677">MVEKLGLPILKHPKPYKLQWLNDSGEIRVDKQEYEDVFPEETPHGLPPIRGIEHQIDFVPGATIPNRPAYKSNPEETKELQRQIHEKTRLNIERRTEQYAKHTNKGRHKLIFEPEDWVWLHMRKERFPAQRRSKLLPRGDGPFQVLERINDNAYKLDLPGDDLRTNPFQEEGNDANRSTTSRDLIQVPIGPITRAQAKKFKDELNGLIQEVWAQANSWKPIGHESCDQQKIHQFDSSYRRFRTRGNTTTTSIGDRLGSLPYPPLTLLPKYQESQGGSHSDLKICGSLTQISLARFNNHGP</sequence>
<gene>
    <name evidence="2" type="ORF">CRG98_039732</name>
</gene>
<dbReference type="PANTHER" id="PTHR35046">
    <property type="entry name" value="ZINC KNUCKLE (CCHC-TYPE) FAMILY PROTEIN"/>
    <property type="match status" value="1"/>
</dbReference>
<evidence type="ECO:0000313" key="2">
    <source>
        <dbReference type="EMBL" id="PKI39892.1"/>
    </source>
</evidence>
<dbReference type="EMBL" id="PGOL01003729">
    <property type="protein sequence ID" value="PKI39892.1"/>
    <property type="molecule type" value="Genomic_DNA"/>
</dbReference>
<dbReference type="InterPro" id="IPR043502">
    <property type="entry name" value="DNA/RNA_pol_sf"/>
</dbReference>
<dbReference type="PANTHER" id="PTHR35046:SF9">
    <property type="entry name" value="RNA-DIRECTED DNA POLYMERASE"/>
    <property type="match status" value="1"/>
</dbReference>
<accession>A0A2I0I7D9</accession>
<name>A0A2I0I7D9_PUNGR</name>
<keyword evidence="3" id="KW-1185">Reference proteome</keyword>
<reference evidence="2 3" key="1">
    <citation type="submission" date="2017-11" db="EMBL/GenBank/DDBJ databases">
        <title>De-novo sequencing of pomegranate (Punica granatum L.) genome.</title>
        <authorList>
            <person name="Akparov Z."/>
            <person name="Amiraslanov A."/>
            <person name="Hajiyeva S."/>
            <person name="Abbasov M."/>
            <person name="Kaur K."/>
            <person name="Hamwieh A."/>
            <person name="Solovyev V."/>
            <person name="Salamov A."/>
            <person name="Braich B."/>
            <person name="Kosarev P."/>
            <person name="Mahmoud A."/>
            <person name="Hajiyev E."/>
            <person name="Babayeva S."/>
            <person name="Izzatullayeva V."/>
            <person name="Mammadov A."/>
            <person name="Mammadov A."/>
            <person name="Sharifova S."/>
            <person name="Ojaghi J."/>
            <person name="Eynullazada K."/>
            <person name="Bayramov B."/>
            <person name="Abdulazimova A."/>
            <person name="Shahmuradov I."/>
        </authorList>
    </citation>
    <scope>NUCLEOTIDE SEQUENCE [LARGE SCALE GENOMIC DNA]</scope>
    <source>
        <strain evidence="3">cv. AG2017</strain>
        <tissue evidence="2">Leaf</tissue>
    </source>
</reference>
<dbReference type="Pfam" id="PF24626">
    <property type="entry name" value="SH3_Tf2-1"/>
    <property type="match status" value="1"/>
</dbReference>
<dbReference type="SUPFAM" id="SSF56672">
    <property type="entry name" value="DNA/RNA polymerases"/>
    <property type="match status" value="1"/>
</dbReference>
<proteinExistence type="predicted"/>
<dbReference type="InterPro" id="IPR056924">
    <property type="entry name" value="SH3_Tf2-1"/>
</dbReference>
<evidence type="ECO:0000313" key="3">
    <source>
        <dbReference type="Proteomes" id="UP000233551"/>
    </source>
</evidence>
<evidence type="ECO:0000259" key="1">
    <source>
        <dbReference type="Pfam" id="PF24626"/>
    </source>
</evidence>
<dbReference type="Proteomes" id="UP000233551">
    <property type="component" value="Unassembled WGS sequence"/>
</dbReference>